<evidence type="ECO:0000313" key="4">
    <source>
        <dbReference type="Proteomes" id="UP000575985"/>
    </source>
</evidence>
<sequence length="216" mass="24002">MEANGNGTSPDHPARGMRASDRDRDAVARILQDAAGEGRITLEELEERLDRTYRARTYADLEPITADLPGDRVVPPPVGLAPRPRANRPQADAPLVMRAKAGTIARRGNWYVPRRVEVSNPYGDIRLDFRQATLLSDVIHIEVHGPWGQTKIILPESATARAKVDTSWFGSLDSEVPEVPAPPAPHFRITGSVKGGSLKVRYRRRLDDWTAWSDWG</sequence>
<comment type="caution">
    <text evidence="3">The sequence shown here is derived from an EMBL/GenBank/DDBJ whole genome shotgun (WGS) entry which is preliminary data.</text>
</comment>
<dbReference type="PANTHER" id="PTHR40763:SF5">
    <property type="entry name" value="MEMBRANE PROTEIN"/>
    <property type="match status" value="1"/>
</dbReference>
<reference evidence="3 4" key="1">
    <citation type="submission" date="2020-07" db="EMBL/GenBank/DDBJ databases">
        <title>Sequencing the genomes of 1000 actinobacteria strains.</title>
        <authorList>
            <person name="Klenk H.-P."/>
        </authorList>
    </citation>
    <scope>NUCLEOTIDE SEQUENCE [LARGE SCALE GENOMIC DNA]</scope>
    <source>
        <strain evidence="3 4">DSM 45927</strain>
    </source>
</reference>
<dbReference type="Proteomes" id="UP000575985">
    <property type="component" value="Unassembled WGS sequence"/>
</dbReference>
<feature type="region of interest" description="Disordered" evidence="1">
    <location>
        <begin position="67"/>
        <end position="90"/>
    </location>
</feature>
<keyword evidence="4" id="KW-1185">Reference proteome</keyword>
<organism evidence="3 4">
    <name type="scientific">Streptomonospora nanhaiensis</name>
    <dbReference type="NCBI Taxonomy" id="1323731"/>
    <lineage>
        <taxon>Bacteria</taxon>
        <taxon>Bacillati</taxon>
        <taxon>Actinomycetota</taxon>
        <taxon>Actinomycetes</taxon>
        <taxon>Streptosporangiales</taxon>
        <taxon>Nocardiopsidaceae</taxon>
        <taxon>Streptomonospora</taxon>
    </lineage>
</organism>
<evidence type="ECO:0000256" key="1">
    <source>
        <dbReference type="SAM" id="MobiDB-lite"/>
    </source>
</evidence>
<name>A0A853BSU3_9ACTN</name>
<evidence type="ECO:0000313" key="3">
    <source>
        <dbReference type="EMBL" id="NYI98050.1"/>
    </source>
</evidence>
<protein>
    <recommendedName>
        <fullName evidence="2">DUF1707 domain-containing protein</fullName>
    </recommendedName>
</protein>
<dbReference type="PANTHER" id="PTHR40763">
    <property type="entry name" value="MEMBRANE PROTEIN-RELATED"/>
    <property type="match status" value="1"/>
</dbReference>
<feature type="domain" description="DUF1707" evidence="2">
    <location>
        <begin position="17"/>
        <end position="69"/>
    </location>
</feature>
<dbReference type="RefSeq" id="WP_246425145.1">
    <property type="nucleotide sequence ID" value="NZ_JACCFO010000001.1"/>
</dbReference>
<gene>
    <name evidence="3" type="ORF">HNR12_004327</name>
</gene>
<accession>A0A853BSU3</accession>
<dbReference type="EMBL" id="JACCFO010000001">
    <property type="protein sequence ID" value="NYI98050.1"/>
    <property type="molecule type" value="Genomic_DNA"/>
</dbReference>
<proteinExistence type="predicted"/>
<feature type="region of interest" description="Disordered" evidence="1">
    <location>
        <begin position="1"/>
        <end position="24"/>
    </location>
</feature>
<dbReference type="AlphaFoldDB" id="A0A853BSU3"/>
<dbReference type="Pfam" id="PF08044">
    <property type="entry name" value="DUF1707"/>
    <property type="match status" value="1"/>
</dbReference>
<evidence type="ECO:0000259" key="2">
    <source>
        <dbReference type="Pfam" id="PF08044"/>
    </source>
</evidence>
<dbReference type="InterPro" id="IPR012551">
    <property type="entry name" value="DUF1707_SHOCT-like"/>
</dbReference>
<feature type="compositionally biased region" description="Basic and acidic residues" evidence="1">
    <location>
        <begin position="12"/>
        <end position="24"/>
    </location>
</feature>